<reference evidence="2" key="1">
    <citation type="submission" date="2022-05" db="EMBL/GenBank/DDBJ databases">
        <title>Comparative genomics of Staphylococcus equorum isolates.</title>
        <authorList>
            <person name="Luelf R.H."/>
        </authorList>
    </citation>
    <scope>NUCLEOTIDE SEQUENCE</scope>
    <source>
        <strain evidence="2">TMW 2.2497</strain>
    </source>
</reference>
<feature type="compositionally biased region" description="Polar residues" evidence="1">
    <location>
        <begin position="448"/>
        <end position="470"/>
    </location>
</feature>
<feature type="region of interest" description="Disordered" evidence="1">
    <location>
        <begin position="448"/>
        <end position="497"/>
    </location>
</feature>
<accession>A0A9X4QYQ1</accession>
<feature type="compositionally biased region" description="Polar residues" evidence="1">
    <location>
        <begin position="486"/>
        <end position="497"/>
    </location>
</feature>
<dbReference type="RefSeq" id="WP_277582748.1">
    <property type="nucleotide sequence ID" value="NZ_JAMBPY010000001.1"/>
</dbReference>
<name>A0A9X4QYQ1_9STAP</name>
<evidence type="ECO:0000313" key="2">
    <source>
        <dbReference type="EMBL" id="MDG0844842.1"/>
    </source>
</evidence>
<sequence>MINISRVIVDLPSMLVARTLNGIKTNYPSDSLAQEDMLNNTQQPTISTQGQQQEEFIEQTETTDFNGQTTDKQQEVIDQIKKNSNINHTMNLNQLQIDGGIVAVPMIKNGKIAIDIKERNVYFPHDDGIGVDLVYELEPTQEEEEKGFRFVHVYTERESEDAIETLDRLYKSNDENNLVLVEEPEIIQEKLQIDLADTHKVFKGRQRTFVSYLANDPTFTNKLGNSALRGISGKQEEINWTVTRTAQTFERNGKPRISIPKGTMEQLKIIAQDKYNDENKIDHRDLEVTEIDENGKSMEIHQIDTSKIGDMSYVKDIVRMMLAETQTSESAIELVKESSSGTQSGIAKFYDLMLSVIKSEKIRDEYVEFLQNAFESALWFANDKDNEIIIERPNIIVKDMLPKPQEEVSTENISKYNAGVQSLEETIRRINPEKSEEWVQEEIERIQSNQTQSDSMSMDLGNQSLQNFMNNRDDNGNPLDEMGNPIEQNTNAPTLNE</sequence>
<keyword evidence="3" id="KW-1185">Reference proteome</keyword>
<dbReference type="EMBL" id="JAMBQA010000001">
    <property type="protein sequence ID" value="MDG0844842.1"/>
    <property type="molecule type" value="Genomic_DNA"/>
</dbReference>
<dbReference type="AlphaFoldDB" id="A0A9X4QYQ1"/>
<gene>
    <name evidence="2" type="ORF">M4L89_01115</name>
</gene>
<evidence type="ECO:0000256" key="1">
    <source>
        <dbReference type="SAM" id="MobiDB-lite"/>
    </source>
</evidence>
<evidence type="ECO:0000313" key="3">
    <source>
        <dbReference type="Proteomes" id="UP001152422"/>
    </source>
</evidence>
<comment type="caution">
    <text evidence="2">The sequence shown here is derived from an EMBL/GenBank/DDBJ whole genome shotgun (WGS) entry which is preliminary data.</text>
</comment>
<dbReference type="Proteomes" id="UP001152422">
    <property type="component" value="Unassembled WGS sequence"/>
</dbReference>
<organism evidence="2 3">
    <name type="scientific">Staphylococcus equorum</name>
    <dbReference type="NCBI Taxonomy" id="246432"/>
    <lineage>
        <taxon>Bacteria</taxon>
        <taxon>Bacillati</taxon>
        <taxon>Bacillota</taxon>
        <taxon>Bacilli</taxon>
        <taxon>Bacillales</taxon>
        <taxon>Staphylococcaceae</taxon>
        <taxon>Staphylococcus</taxon>
    </lineage>
</organism>
<protein>
    <submittedName>
        <fullName evidence="2">Uncharacterized protein</fullName>
    </submittedName>
</protein>
<proteinExistence type="predicted"/>